<feature type="region of interest" description="Disordered" evidence="5">
    <location>
        <begin position="32"/>
        <end position="82"/>
    </location>
</feature>
<proteinExistence type="inferred from homology"/>
<reference evidence="7 8" key="1">
    <citation type="submission" date="2020-01" db="EMBL/GenBank/DDBJ databases">
        <title>Novel species isolated from a subtropical stream in China.</title>
        <authorList>
            <person name="Lu H."/>
        </authorList>
    </citation>
    <scope>NUCLEOTIDE SEQUENCE [LARGE SCALE GENOMIC DNA]</scope>
    <source>
        <strain evidence="7 8">FT82W</strain>
    </source>
</reference>
<dbReference type="GO" id="GO:0000270">
    <property type="term" value="P:peptidoglycan metabolic process"/>
    <property type="evidence" value="ECO:0007669"/>
    <property type="project" value="UniProtKB-UniRule"/>
</dbReference>
<evidence type="ECO:0000256" key="2">
    <source>
        <dbReference type="ARBA" id="ARBA00023316"/>
    </source>
</evidence>
<evidence type="ECO:0000256" key="5">
    <source>
        <dbReference type="SAM" id="MobiDB-lite"/>
    </source>
</evidence>
<feature type="region of interest" description="Disordered" evidence="5">
    <location>
        <begin position="140"/>
        <end position="161"/>
    </location>
</feature>
<dbReference type="Pfam" id="PF03330">
    <property type="entry name" value="DPBB_1"/>
    <property type="match status" value="1"/>
</dbReference>
<dbReference type="Proteomes" id="UP000470302">
    <property type="component" value="Unassembled WGS sequence"/>
</dbReference>
<feature type="chain" id="PRO_5033179926" description="Endolytic peptidoglycan transglycosylase RlpA" evidence="3">
    <location>
        <begin position="27"/>
        <end position="161"/>
    </location>
</feature>
<dbReference type="InterPro" id="IPR012997">
    <property type="entry name" value="RplA"/>
</dbReference>
<sequence length="161" mass="17095" precursor="true">MKKLRTLLLGAALGLPLAFSTPAAPAAKQAHVEKVGQVRPSGRHLDRSGKTRKGKASYYGHRFRGRKMANGETMKPDSDAAASKTLPVGTVAKVTNLDNNKSDVVVVKDRGPYVEGRIIDVTPKTADKLGMKEEGVAPVAVTPLKLPPKSEAASTPTDKSR</sequence>
<keyword evidence="3" id="KW-0732">Signal</keyword>
<accession>A0A845G8P7</accession>
<feature type="signal peptide" evidence="3">
    <location>
        <begin position="1"/>
        <end position="26"/>
    </location>
</feature>
<dbReference type="SUPFAM" id="SSF50685">
    <property type="entry name" value="Barwin-like endoglucanases"/>
    <property type="match status" value="1"/>
</dbReference>
<keyword evidence="1 3" id="KW-0456">Lyase</keyword>
<protein>
    <recommendedName>
        <fullName evidence="3">Endolytic peptidoglycan transglycosylase RlpA</fullName>
        <ecNumber evidence="3">4.2.2.-</ecNumber>
    </recommendedName>
</protein>
<comment type="caution">
    <text evidence="7">The sequence shown here is derived from an EMBL/GenBank/DDBJ whole genome shotgun (WGS) entry which is preliminary data.</text>
</comment>
<dbReference type="NCBIfam" id="TIGR00413">
    <property type="entry name" value="rlpA"/>
    <property type="match status" value="1"/>
</dbReference>
<feature type="compositionally biased region" description="Basic residues" evidence="5">
    <location>
        <begin position="50"/>
        <end position="67"/>
    </location>
</feature>
<evidence type="ECO:0000313" key="8">
    <source>
        <dbReference type="Proteomes" id="UP000470302"/>
    </source>
</evidence>
<evidence type="ECO:0000256" key="3">
    <source>
        <dbReference type="HAMAP-Rule" id="MF_02071"/>
    </source>
</evidence>
<gene>
    <name evidence="3" type="primary">rlpA</name>
    <name evidence="7" type="ORF">GTP91_20605</name>
</gene>
<dbReference type="PANTHER" id="PTHR34183:SF8">
    <property type="entry name" value="ENDOLYTIC PEPTIDOGLYCAN TRANSGLYCOSYLASE RLPA-RELATED"/>
    <property type="match status" value="1"/>
</dbReference>
<organism evidence="7 8">
    <name type="scientific">Duganella vulcania</name>
    <dbReference type="NCBI Taxonomy" id="2692166"/>
    <lineage>
        <taxon>Bacteria</taxon>
        <taxon>Pseudomonadati</taxon>
        <taxon>Pseudomonadota</taxon>
        <taxon>Betaproteobacteria</taxon>
        <taxon>Burkholderiales</taxon>
        <taxon>Oxalobacteraceae</taxon>
        <taxon>Telluria group</taxon>
        <taxon>Duganella</taxon>
    </lineage>
</organism>
<feature type="compositionally biased region" description="Polar residues" evidence="5">
    <location>
        <begin position="152"/>
        <end position="161"/>
    </location>
</feature>
<dbReference type="InterPro" id="IPR009009">
    <property type="entry name" value="RlpA-like_DPBB"/>
</dbReference>
<dbReference type="InterPro" id="IPR034718">
    <property type="entry name" value="RlpA"/>
</dbReference>
<dbReference type="HAMAP" id="MF_02071">
    <property type="entry name" value="RlpA"/>
    <property type="match status" value="1"/>
</dbReference>
<comment type="function">
    <text evidence="3">Lytic transglycosylase with a strong preference for naked glycan strands that lack stem peptides.</text>
</comment>
<feature type="domain" description="RlpA-like protein double-psi beta-barrel" evidence="6">
    <location>
        <begin position="52"/>
        <end position="140"/>
    </location>
</feature>
<dbReference type="InterPro" id="IPR036908">
    <property type="entry name" value="RlpA-like_sf"/>
</dbReference>
<evidence type="ECO:0000313" key="7">
    <source>
        <dbReference type="EMBL" id="MYM89566.1"/>
    </source>
</evidence>
<dbReference type="GO" id="GO:0071555">
    <property type="term" value="P:cell wall organization"/>
    <property type="evidence" value="ECO:0007669"/>
    <property type="project" value="UniProtKB-KW"/>
</dbReference>
<evidence type="ECO:0000256" key="1">
    <source>
        <dbReference type="ARBA" id="ARBA00023239"/>
    </source>
</evidence>
<dbReference type="PANTHER" id="PTHR34183">
    <property type="entry name" value="ENDOLYTIC PEPTIDOGLYCAN TRANSGLYCOSYLASE RLPA"/>
    <property type="match status" value="1"/>
</dbReference>
<dbReference type="RefSeq" id="WP_161098481.1">
    <property type="nucleotide sequence ID" value="NZ_WWCW01000079.1"/>
</dbReference>
<evidence type="ECO:0000259" key="6">
    <source>
        <dbReference type="Pfam" id="PF03330"/>
    </source>
</evidence>
<dbReference type="Gene3D" id="2.40.40.10">
    <property type="entry name" value="RlpA-like domain"/>
    <property type="match status" value="1"/>
</dbReference>
<dbReference type="EMBL" id="WWCW01000079">
    <property type="protein sequence ID" value="MYM89566.1"/>
    <property type="molecule type" value="Genomic_DNA"/>
</dbReference>
<dbReference type="GO" id="GO:0008932">
    <property type="term" value="F:lytic endotransglycosylase activity"/>
    <property type="evidence" value="ECO:0007669"/>
    <property type="project" value="UniProtKB-UniRule"/>
</dbReference>
<name>A0A845G8P7_9BURK</name>
<dbReference type="AlphaFoldDB" id="A0A845G8P7"/>
<comment type="similarity">
    <text evidence="3 4">Belongs to the RlpA family.</text>
</comment>
<dbReference type="EC" id="4.2.2.-" evidence="3"/>
<keyword evidence="2 3" id="KW-0961">Cell wall biogenesis/degradation</keyword>
<dbReference type="CDD" id="cd22268">
    <property type="entry name" value="DPBB_RlpA-like"/>
    <property type="match status" value="1"/>
</dbReference>
<evidence type="ECO:0000256" key="4">
    <source>
        <dbReference type="RuleBase" id="RU003495"/>
    </source>
</evidence>